<protein>
    <submittedName>
        <fullName evidence="1">Uncharacterized protein</fullName>
    </submittedName>
</protein>
<evidence type="ECO:0000313" key="1">
    <source>
        <dbReference type="EMBL" id="DAD94811.1"/>
    </source>
</evidence>
<name>A0A8S5NL56_9CAUD</name>
<sequence length="114" mass="13526">MAKEWKYLYIQKSCVKFFAKKNYVELNLPNMEKATVAYVPRKLIKNVYDAGNGYFLKLSYLDEMYFRGSEADSGYWRETLLRMSTVKNSLIHMHNHVAECIRLANEAEERRGMR</sequence>
<dbReference type="EMBL" id="BK015181">
    <property type="protein sequence ID" value="DAD94811.1"/>
    <property type="molecule type" value="Genomic_DNA"/>
</dbReference>
<accession>A0A8S5NL56</accession>
<organism evidence="1">
    <name type="scientific">Siphoviridae sp. ctK0l2</name>
    <dbReference type="NCBI Taxonomy" id="2826243"/>
    <lineage>
        <taxon>Viruses</taxon>
        <taxon>Duplodnaviria</taxon>
        <taxon>Heunggongvirae</taxon>
        <taxon>Uroviricota</taxon>
        <taxon>Caudoviricetes</taxon>
    </lineage>
</organism>
<reference evidence="1" key="1">
    <citation type="journal article" date="2021" name="Proc. Natl. Acad. Sci. U.S.A.">
        <title>A Catalog of Tens of Thousands of Viruses from Human Metagenomes Reveals Hidden Associations with Chronic Diseases.</title>
        <authorList>
            <person name="Tisza M.J."/>
            <person name="Buck C.B."/>
        </authorList>
    </citation>
    <scope>NUCLEOTIDE SEQUENCE</scope>
    <source>
        <strain evidence="1">CtK0l2</strain>
    </source>
</reference>
<proteinExistence type="predicted"/>